<evidence type="ECO:0000313" key="1">
    <source>
        <dbReference type="EMBL" id="KAJ1346156.1"/>
    </source>
</evidence>
<organism evidence="1 2">
    <name type="scientific">Parelaphostrongylus tenuis</name>
    <name type="common">Meningeal worm</name>
    <dbReference type="NCBI Taxonomy" id="148309"/>
    <lineage>
        <taxon>Eukaryota</taxon>
        <taxon>Metazoa</taxon>
        <taxon>Ecdysozoa</taxon>
        <taxon>Nematoda</taxon>
        <taxon>Chromadorea</taxon>
        <taxon>Rhabditida</taxon>
        <taxon>Rhabditina</taxon>
        <taxon>Rhabditomorpha</taxon>
        <taxon>Strongyloidea</taxon>
        <taxon>Metastrongylidae</taxon>
        <taxon>Parelaphostrongylus</taxon>
    </lineage>
</organism>
<sequence>MVNVHFNKYKSALASQAMQVILNKVTTIREEKGRICNCLHLIADRRFHDNSIVLAFSSTTMFIHSENVAVSMMMAGREQVIGRTHRQIVWHGDGHTLVCLYLLSPRHCLQQSHRHRISSTSSRFTESEKNLFCCTDLLDTRFPPHNTASLE</sequence>
<reference evidence="1" key="1">
    <citation type="submission" date="2021-06" db="EMBL/GenBank/DDBJ databases">
        <title>Parelaphostrongylus tenuis whole genome reference sequence.</title>
        <authorList>
            <person name="Garwood T.J."/>
            <person name="Larsen P.A."/>
            <person name="Fountain-Jones N.M."/>
            <person name="Garbe J.R."/>
            <person name="Macchietto M.G."/>
            <person name="Kania S.A."/>
            <person name="Gerhold R.W."/>
            <person name="Richards J.E."/>
            <person name="Wolf T.M."/>
        </authorList>
    </citation>
    <scope>NUCLEOTIDE SEQUENCE</scope>
    <source>
        <strain evidence="1">MNPRO001-30</strain>
        <tissue evidence="1">Meninges</tissue>
    </source>
</reference>
<dbReference type="Proteomes" id="UP001196413">
    <property type="component" value="Unassembled WGS sequence"/>
</dbReference>
<accession>A0AAD5MEE6</accession>
<dbReference type="EMBL" id="JAHQIW010000119">
    <property type="protein sequence ID" value="KAJ1346156.1"/>
    <property type="molecule type" value="Genomic_DNA"/>
</dbReference>
<name>A0AAD5MEE6_PARTN</name>
<keyword evidence="2" id="KW-1185">Reference proteome</keyword>
<proteinExistence type="predicted"/>
<gene>
    <name evidence="1" type="ORF">KIN20_000866</name>
</gene>
<comment type="caution">
    <text evidence="1">The sequence shown here is derived from an EMBL/GenBank/DDBJ whole genome shotgun (WGS) entry which is preliminary data.</text>
</comment>
<protein>
    <submittedName>
        <fullName evidence="1">Uncharacterized protein</fullName>
    </submittedName>
</protein>
<evidence type="ECO:0000313" key="2">
    <source>
        <dbReference type="Proteomes" id="UP001196413"/>
    </source>
</evidence>
<dbReference type="AlphaFoldDB" id="A0AAD5MEE6"/>